<dbReference type="PROSITE" id="PS51918">
    <property type="entry name" value="RADICAL_SAM"/>
    <property type="match status" value="1"/>
</dbReference>
<evidence type="ECO:0000256" key="8">
    <source>
        <dbReference type="SAM" id="MobiDB-lite"/>
    </source>
</evidence>
<dbReference type="PATRIC" id="fig|351160.9.peg.375"/>
<dbReference type="InterPro" id="IPR058240">
    <property type="entry name" value="rSAM_sf"/>
</dbReference>
<evidence type="ECO:0000256" key="3">
    <source>
        <dbReference type="ARBA" id="ARBA00022691"/>
    </source>
</evidence>
<evidence type="ECO:0000256" key="4">
    <source>
        <dbReference type="ARBA" id="ARBA00022723"/>
    </source>
</evidence>
<keyword evidence="3" id="KW-0949">S-adenosyl-L-methionine</keyword>
<dbReference type="Proteomes" id="UP000000663">
    <property type="component" value="Chromosome"/>
</dbReference>
<evidence type="ECO:0000259" key="9">
    <source>
        <dbReference type="PROSITE" id="PS51918"/>
    </source>
</evidence>
<dbReference type="GO" id="GO:0003824">
    <property type="term" value="F:catalytic activity"/>
    <property type="evidence" value="ECO:0007669"/>
    <property type="project" value="InterPro"/>
</dbReference>
<evidence type="ECO:0000256" key="6">
    <source>
        <dbReference type="ARBA" id="ARBA00023004"/>
    </source>
</evidence>
<name>Q0W134_METAR</name>
<evidence type="ECO:0000256" key="1">
    <source>
        <dbReference type="ARBA" id="ARBA00001933"/>
    </source>
</evidence>
<keyword evidence="4" id="KW-0479">Metal-binding</keyword>
<feature type="domain" description="Radical SAM core" evidence="9">
    <location>
        <begin position="334"/>
        <end position="554"/>
    </location>
</feature>
<sequence>MSEISSKASKNKPFRLDTINTPQELNPRNTLLVLKAPKEDLVELMWLTDHTIKKLLIASGGLEEARDRLFDYLNSLERHYFNVYSDRKFKDLHMLEKNNAKECIRVLKNVIRTENERLTGFSALKVLYDIAKGRKEALNRVSEGFIAEFIYLFKGINGKSDILFGDDLQPDSIEDSRLASVNRSMQLDHYSRKMNAYFSRYHSGLEPEIREQREALKKDILDYFGAGEADWQDFGWQMKHILTDYKTISELVRLDQDEISALKFAQEHNIPVQITPYYLSLFNKAGRSALDRAVRAQVLPSMNYCKTIVKNRQSAADMDFMGEKWTSPVEGITRRYPQILILKPYDSCPQICVYCQRNWEIKSIDEAEVKRDTIQNAIQWIKDNESISEVLITGGDPLTMNDQYIDSLLRKVSGIDHVERLRIGTRTPVTVPFRITPKLAEILKQYHQPGAREVCVVTHFEHPMEMTPESLQAVQTIRQAGMSVYNQQVFTYYNSRKFEIAKMRKVLKICGVDPYYTFNTKGKEETMDFRVPIARVEQERKEEARLQPGIVRTDEPVFNVPKLGKSHLRAWQDHEVIMILPGGQRSYRFYPWESKLAICDTYIYTDVSIFDYLRRLNADGEDVCEYRSIWYYF</sequence>
<keyword evidence="11" id="KW-1185">Reference proteome</keyword>
<organism evidence="10 11">
    <name type="scientific">Methanocella arvoryzae (strain DSM 22066 / NBRC 105507 / MRE50)</name>
    <dbReference type="NCBI Taxonomy" id="351160"/>
    <lineage>
        <taxon>Archaea</taxon>
        <taxon>Methanobacteriati</taxon>
        <taxon>Methanobacteriota</taxon>
        <taxon>Stenosarchaea group</taxon>
        <taxon>Methanomicrobia</taxon>
        <taxon>Methanocellales</taxon>
        <taxon>Methanocellaceae</taxon>
        <taxon>Methanocella</taxon>
    </lineage>
</organism>
<protein>
    <recommendedName>
        <fullName evidence="9">Radical SAM core domain-containing protein</fullName>
    </recommendedName>
</protein>
<dbReference type="NCBIfam" id="TIGR00238">
    <property type="entry name" value="KamA family radical SAM protein"/>
    <property type="match status" value="1"/>
</dbReference>
<dbReference type="Gene3D" id="6.10.140.1170">
    <property type="match status" value="1"/>
</dbReference>
<keyword evidence="2" id="KW-0004">4Fe-4S</keyword>
<evidence type="ECO:0000256" key="7">
    <source>
        <dbReference type="ARBA" id="ARBA00023014"/>
    </source>
</evidence>
<evidence type="ECO:0000313" key="10">
    <source>
        <dbReference type="EMBL" id="CAJ37909.1"/>
    </source>
</evidence>
<dbReference type="GO" id="GO:0051539">
    <property type="term" value="F:4 iron, 4 sulfur cluster binding"/>
    <property type="evidence" value="ECO:0007669"/>
    <property type="project" value="UniProtKB-KW"/>
</dbReference>
<accession>Q0W134</accession>
<dbReference type="OrthoDB" id="21308at2157"/>
<evidence type="ECO:0000313" key="11">
    <source>
        <dbReference type="Proteomes" id="UP000000663"/>
    </source>
</evidence>
<dbReference type="GeneID" id="5143086"/>
<feature type="region of interest" description="Disordered" evidence="8">
    <location>
        <begin position="1"/>
        <end position="20"/>
    </location>
</feature>
<keyword evidence="6" id="KW-0408">Iron</keyword>
<dbReference type="GO" id="GO:0046872">
    <property type="term" value="F:metal ion binding"/>
    <property type="evidence" value="ECO:0007669"/>
    <property type="project" value="UniProtKB-KW"/>
</dbReference>
<evidence type="ECO:0000256" key="5">
    <source>
        <dbReference type="ARBA" id="ARBA00022898"/>
    </source>
</evidence>
<dbReference type="RefSeq" id="WP_012034685.1">
    <property type="nucleotide sequence ID" value="NC_009464.1"/>
</dbReference>
<gene>
    <name evidence="10" type="ORF">RRC148</name>
</gene>
<dbReference type="STRING" id="351160.RRC148"/>
<proteinExistence type="predicted"/>
<dbReference type="SFLD" id="SFLDG01070">
    <property type="entry name" value="PLP-dependent"/>
    <property type="match status" value="1"/>
</dbReference>
<dbReference type="InterPro" id="IPR013785">
    <property type="entry name" value="Aldolase_TIM"/>
</dbReference>
<dbReference type="Pfam" id="PF04055">
    <property type="entry name" value="Radical_SAM"/>
    <property type="match status" value="1"/>
</dbReference>
<dbReference type="SUPFAM" id="SSF102114">
    <property type="entry name" value="Radical SAM enzymes"/>
    <property type="match status" value="1"/>
</dbReference>
<dbReference type="eggNOG" id="arCOG03246">
    <property type="taxonomic scope" value="Archaea"/>
</dbReference>
<keyword evidence="5" id="KW-0663">Pyridoxal phosphate</keyword>
<dbReference type="PANTHER" id="PTHR30538:SF0">
    <property type="entry name" value="L-LYSINE 2,3-AMINOMUTASE AQ_1632-RELATED"/>
    <property type="match status" value="1"/>
</dbReference>
<reference evidence="10 11" key="1">
    <citation type="journal article" date="2006" name="Science">
        <title>Genome of rice cluster I archaea -- the key methane producers in the rice rhizosphere.</title>
        <authorList>
            <person name="Erkel C."/>
            <person name="Kube M."/>
            <person name="Reinhardt R."/>
            <person name="Liesack W."/>
        </authorList>
    </citation>
    <scope>NUCLEOTIDE SEQUENCE [LARGE SCALE GENOMIC DNA]</scope>
    <source>
        <strain evidence="11">DSM 22066 / NBRC 105507 / MRE50</strain>
    </source>
</reference>
<dbReference type="AlphaFoldDB" id="Q0W134"/>
<evidence type="ECO:0000256" key="2">
    <source>
        <dbReference type="ARBA" id="ARBA00022485"/>
    </source>
</evidence>
<dbReference type="Gene3D" id="3.20.20.70">
    <property type="entry name" value="Aldolase class I"/>
    <property type="match status" value="1"/>
</dbReference>
<dbReference type="InterPro" id="IPR003739">
    <property type="entry name" value="Lys_aminomutase/Glu_NH3_mut"/>
</dbReference>
<dbReference type="EMBL" id="AM114193">
    <property type="protein sequence ID" value="CAJ37909.1"/>
    <property type="molecule type" value="Genomic_DNA"/>
</dbReference>
<dbReference type="InterPro" id="IPR007197">
    <property type="entry name" value="rSAM"/>
</dbReference>
<dbReference type="PANTHER" id="PTHR30538">
    <property type="entry name" value="LYSINE 2,3-AMINOMUTASE-RELATED"/>
    <property type="match status" value="1"/>
</dbReference>
<dbReference type="SFLD" id="SFLDS00029">
    <property type="entry name" value="Radical_SAM"/>
    <property type="match status" value="1"/>
</dbReference>
<keyword evidence="7" id="KW-0411">Iron-sulfur</keyword>
<dbReference type="CDD" id="cd01335">
    <property type="entry name" value="Radical_SAM"/>
    <property type="match status" value="1"/>
</dbReference>
<comment type="cofactor">
    <cofactor evidence="1">
        <name>pyridoxal 5'-phosphate</name>
        <dbReference type="ChEBI" id="CHEBI:597326"/>
    </cofactor>
</comment>
<dbReference type="KEGG" id="rci:RRC148"/>